<sequence>MAIYTAECSHGCHFPCKAAHVSKNVAEVLSADAFSAFEDAGLNDNKGIPKVVMLVNQATSESRNLKEAVLPLEHLIHLP</sequence>
<name>A0ACC0GIL3_9ERIC</name>
<organism evidence="1 2">
    <name type="scientific">Camellia lanceoleosa</name>
    <dbReference type="NCBI Taxonomy" id="1840588"/>
    <lineage>
        <taxon>Eukaryota</taxon>
        <taxon>Viridiplantae</taxon>
        <taxon>Streptophyta</taxon>
        <taxon>Embryophyta</taxon>
        <taxon>Tracheophyta</taxon>
        <taxon>Spermatophyta</taxon>
        <taxon>Magnoliopsida</taxon>
        <taxon>eudicotyledons</taxon>
        <taxon>Gunneridae</taxon>
        <taxon>Pentapetalae</taxon>
        <taxon>asterids</taxon>
        <taxon>Ericales</taxon>
        <taxon>Theaceae</taxon>
        <taxon>Camellia</taxon>
    </lineage>
</organism>
<proteinExistence type="predicted"/>
<keyword evidence="2" id="KW-1185">Reference proteome</keyword>
<dbReference type="Proteomes" id="UP001060215">
    <property type="component" value="Chromosome 8"/>
</dbReference>
<comment type="caution">
    <text evidence="1">The sequence shown here is derived from an EMBL/GenBank/DDBJ whole genome shotgun (WGS) entry which is preliminary data.</text>
</comment>
<evidence type="ECO:0000313" key="1">
    <source>
        <dbReference type="EMBL" id="KAI8000905.1"/>
    </source>
</evidence>
<gene>
    <name evidence="1" type="ORF">LOK49_LG09G02295</name>
</gene>
<evidence type="ECO:0000313" key="2">
    <source>
        <dbReference type="Proteomes" id="UP001060215"/>
    </source>
</evidence>
<dbReference type="EMBL" id="CM045765">
    <property type="protein sequence ID" value="KAI8000905.1"/>
    <property type="molecule type" value="Genomic_DNA"/>
</dbReference>
<accession>A0ACC0GIL3</accession>
<reference evidence="1 2" key="1">
    <citation type="journal article" date="2022" name="Plant J.">
        <title>Chromosome-level genome of Camellia lanceoleosa provides a valuable resource for understanding genome evolution and self-incompatibility.</title>
        <authorList>
            <person name="Gong W."/>
            <person name="Xiao S."/>
            <person name="Wang L."/>
            <person name="Liao Z."/>
            <person name="Chang Y."/>
            <person name="Mo W."/>
            <person name="Hu G."/>
            <person name="Li W."/>
            <person name="Zhao G."/>
            <person name="Zhu H."/>
            <person name="Hu X."/>
            <person name="Ji K."/>
            <person name="Xiang X."/>
            <person name="Song Q."/>
            <person name="Yuan D."/>
            <person name="Jin S."/>
            <person name="Zhang L."/>
        </authorList>
    </citation>
    <scope>NUCLEOTIDE SEQUENCE [LARGE SCALE GENOMIC DNA]</scope>
    <source>
        <strain evidence="1">SQ_2022a</strain>
    </source>
</reference>
<protein>
    <submittedName>
        <fullName evidence="1">Uncharacterized protein</fullName>
    </submittedName>
</protein>